<dbReference type="PANTHER" id="PTHR33121:SF79">
    <property type="entry name" value="CYCLIC DI-GMP PHOSPHODIESTERASE PDED-RELATED"/>
    <property type="match status" value="1"/>
</dbReference>
<dbReference type="PANTHER" id="PTHR33121">
    <property type="entry name" value="CYCLIC DI-GMP PHOSPHODIESTERASE PDEF"/>
    <property type="match status" value="1"/>
</dbReference>
<dbReference type="Proteomes" id="UP000092840">
    <property type="component" value="Unassembled WGS sequence"/>
</dbReference>
<dbReference type="EMBL" id="FLRA01000002">
    <property type="protein sequence ID" value="SBT16451.1"/>
    <property type="molecule type" value="Genomic_DNA"/>
</dbReference>
<dbReference type="SMART" id="SM00052">
    <property type="entry name" value="EAL"/>
    <property type="match status" value="1"/>
</dbReference>
<dbReference type="RefSeq" id="WP_067031382.1">
    <property type="nucleotide sequence ID" value="NZ_FLRA01000002.1"/>
</dbReference>
<evidence type="ECO:0000259" key="2">
    <source>
        <dbReference type="PROSITE" id="PS50883"/>
    </source>
</evidence>
<dbReference type="SMART" id="SM00267">
    <property type="entry name" value="GGDEF"/>
    <property type="match status" value="1"/>
</dbReference>
<keyword evidence="1" id="KW-0472">Membrane</keyword>
<dbReference type="Pfam" id="PF00563">
    <property type="entry name" value="EAL"/>
    <property type="match status" value="1"/>
</dbReference>
<gene>
    <name evidence="3" type="primary">cph2_2</name>
    <name evidence="4" type="synonym">cph2_3</name>
    <name evidence="3" type="ORF">MGA5115_00532</name>
    <name evidence="4" type="ORF">MGA5116_02093</name>
</gene>
<keyword evidence="5" id="KW-1185">Reference proteome</keyword>
<dbReference type="AlphaFoldDB" id="A0A1C3JMT8"/>
<dbReference type="InterPro" id="IPR035919">
    <property type="entry name" value="EAL_sf"/>
</dbReference>
<dbReference type="CDD" id="cd01948">
    <property type="entry name" value="EAL"/>
    <property type="match status" value="1"/>
</dbReference>
<dbReference type="EMBL" id="FLRB01000012">
    <property type="protein sequence ID" value="SBT21499.1"/>
    <property type="molecule type" value="Genomic_DNA"/>
</dbReference>
<keyword evidence="1" id="KW-1133">Transmembrane helix</keyword>
<keyword evidence="1" id="KW-0812">Transmembrane</keyword>
<dbReference type="InterPro" id="IPR000160">
    <property type="entry name" value="GGDEF_dom"/>
</dbReference>
<dbReference type="InterPro" id="IPR050706">
    <property type="entry name" value="Cyclic-di-GMP_PDE-like"/>
</dbReference>
<dbReference type="SUPFAM" id="SSF55073">
    <property type="entry name" value="Nucleotide cyclase"/>
    <property type="match status" value="1"/>
</dbReference>
<reference evidence="4 5" key="2">
    <citation type="submission" date="2016-06" db="EMBL/GenBank/DDBJ databases">
        <authorList>
            <person name="Rodrigo-Torres L."/>
            <person name="Arahal D.R."/>
        </authorList>
    </citation>
    <scope>NUCLEOTIDE SEQUENCE [LARGE SCALE GENOMIC DNA]</scope>
    <source>
        <strain evidence="4 5">CECT 5116</strain>
    </source>
</reference>
<reference evidence="3 6" key="1">
    <citation type="submission" date="2016-06" db="EMBL/GenBank/DDBJ databases">
        <authorList>
            <person name="Kjaerup R.B."/>
            <person name="Dalgaard T.S."/>
            <person name="Juul-Madsen H.R."/>
        </authorList>
    </citation>
    <scope>NUCLEOTIDE SEQUENCE [LARGE SCALE GENOMIC DNA]</scope>
    <source>
        <strain evidence="3 6">CECT 5115</strain>
    </source>
</reference>
<dbReference type="OrthoDB" id="9804951at2"/>
<accession>A0A1C3JMT8</accession>
<dbReference type="InterPro" id="IPR043128">
    <property type="entry name" value="Rev_trsase/Diguanyl_cyclase"/>
</dbReference>
<evidence type="ECO:0000313" key="6">
    <source>
        <dbReference type="Proteomes" id="UP000092871"/>
    </source>
</evidence>
<evidence type="ECO:0000313" key="5">
    <source>
        <dbReference type="Proteomes" id="UP000092840"/>
    </source>
</evidence>
<proteinExistence type="predicted"/>
<dbReference type="Proteomes" id="UP000092871">
    <property type="component" value="Unassembled WGS sequence"/>
</dbReference>
<dbReference type="SUPFAM" id="SSF141868">
    <property type="entry name" value="EAL domain-like"/>
    <property type="match status" value="1"/>
</dbReference>
<dbReference type="Gene3D" id="3.20.20.450">
    <property type="entry name" value="EAL domain"/>
    <property type="match status" value="1"/>
</dbReference>
<dbReference type="InterPro" id="IPR029787">
    <property type="entry name" value="Nucleotide_cyclase"/>
</dbReference>
<sequence>MSRNGSSQSPSTYRQLFITIGIISALVFLWARTSFNHYQVDLFDLEGINLQPIQATELLSEKDDGLLSMRCRLPQVSSSFTCGVQVHLPKDAQGNLFSFDKIGRMEIATQVLTAPERFDGRLQVNIVSMFKGGDDQALTDSNLKFHSTRIGSGTFEIPLDRFDVASWWQDAYNISFEDAKKDFSQVESVYILLNDRPLKYEGEYQFTVSELKVDGYLVDPLSLNNWLLTFWLMLGVGSLLHFSWRGHGTLQRMRRVALYDHATELLNEQGLRDYLRGLAPEADGALYILRFDNAAILERHFGEKVFNQLLIKTKQRLLSVFQSQSVTLVRLSETEFALFCPTGILAREQLLERIFKEGVEMEGVGHLKLDVIASVVVESSIPKKLDAVLEKGRFVLDQPKDRTVFAKRYTSELDEPLQRKASVEQAVRRCISEDDFYLVFMPLYDARRDRVMGAEALLRSNSESLRQLSPEVYIPVAEKANLIQEIDMLVLRKALAAIKQHELPEGFVLSINISAQELLDSEFAQRIDAALRSAGVSASSICLEVTETFFVHMDEAKVEVLDQLRALGCLVSLDDFGTGYTSFAHLQRLSVDEIKIDRSFVNRLNDPKARVVVESMVNIAQALDYKLVAEGVETLEQLDYLRSLGCHCFQGFLFSEPTTLKKALAARKPATVEISLR</sequence>
<feature type="transmembrane region" description="Helical" evidence="1">
    <location>
        <begin position="12"/>
        <end position="31"/>
    </location>
</feature>
<dbReference type="PROSITE" id="PS50883">
    <property type="entry name" value="EAL"/>
    <property type="match status" value="1"/>
</dbReference>
<name>A0A1C3JMT8_9GAMM</name>
<feature type="domain" description="EAL" evidence="2">
    <location>
        <begin position="420"/>
        <end position="671"/>
    </location>
</feature>
<dbReference type="InterPro" id="IPR001633">
    <property type="entry name" value="EAL_dom"/>
</dbReference>
<dbReference type="Gene3D" id="3.30.70.270">
    <property type="match status" value="1"/>
</dbReference>
<evidence type="ECO:0000256" key="1">
    <source>
        <dbReference type="SAM" id="Phobius"/>
    </source>
</evidence>
<dbReference type="GO" id="GO:0071111">
    <property type="term" value="F:cyclic-guanylate-specific phosphodiesterase activity"/>
    <property type="evidence" value="ECO:0007669"/>
    <property type="project" value="InterPro"/>
</dbReference>
<protein>
    <submittedName>
        <fullName evidence="3">Phytochrome-like protein cph2</fullName>
    </submittedName>
</protein>
<evidence type="ECO:0000313" key="4">
    <source>
        <dbReference type="EMBL" id="SBT21499.1"/>
    </source>
</evidence>
<organism evidence="3 6">
    <name type="scientific">Marinomonas gallaica</name>
    <dbReference type="NCBI Taxonomy" id="1806667"/>
    <lineage>
        <taxon>Bacteria</taxon>
        <taxon>Pseudomonadati</taxon>
        <taxon>Pseudomonadota</taxon>
        <taxon>Gammaproteobacteria</taxon>
        <taxon>Oceanospirillales</taxon>
        <taxon>Oceanospirillaceae</taxon>
        <taxon>Marinomonas</taxon>
    </lineage>
</organism>
<evidence type="ECO:0000313" key="3">
    <source>
        <dbReference type="EMBL" id="SBT16451.1"/>
    </source>
</evidence>